<protein>
    <submittedName>
        <fullName evidence="5">Arginine decarboxylase</fullName>
    </submittedName>
</protein>
<dbReference type="InterPro" id="IPR000310">
    <property type="entry name" value="Orn/Lys/Arg_deCO2ase_major_dom"/>
</dbReference>
<organism evidence="5 6">
    <name type="scientific">Bosea lathyri</name>
    <dbReference type="NCBI Taxonomy" id="1036778"/>
    <lineage>
        <taxon>Bacteria</taxon>
        <taxon>Pseudomonadati</taxon>
        <taxon>Pseudomonadota</taxon>
        <taxon>Alphaproteobacteria</taxon>
        <taxon>Hyphomicrobiales</taxon>
        <taxon>Boseaceae</taxon>
        <taxon>Bosea</taxon>
    </lineage>
</organism>
<feature type="domain" description="Orn/Lys/Arg decarboxylases family 1 pyridoxal-P attachment site" evidence="4">
    <location>
        <begin position="289"/>
        <end position="514"/>
    </location>
</feature>
<dbReference type="InterPro" id="IPR015424">
    <property type="entry name" value="PyrdxlP-dep_Trfase"/>
</dbReference>
<dbReference type="AlphaFoldDB" id="A0A1H6DFI6"/>
<evidence type="ECO:0000256" key="1">
    <source>
        <dbReference type="ARBA" id="ARBA00001933"/>
    </source>
</evidence>
<proteinExistence type="predicted"/>
<gene>
    <name evidence="5" type="ORF">SAMN04488115_12318</name>
</gene>
<dbReference type="PANTHER" id="PTHR42832">
    <property type="entry name" value="AMINO ACID AMINOTRANSFERASE"/>
    <property type="match status" value="1"/>
</dbReference>
<dbReference type="Pfam" id="PF01276">
    <property type="entry name" value="OKR_DC_1"/>
    <property type="match status" value="2"/>
</dbReference>
<evidence type="ECO:0000259" key="4">
    <source>
        <dbReference type="Pfam" id="PF01276"/>
    </source>
</evidence>
<reference evidence="5 6" key="1">
    <citation type="submission" date="2016-10" db="EMBL/GenBank/DDBJ databases">
        <authorList>
            <person name="de Groot N.N."/>
        </authorList>
    </citation>
    <scope>NUCLEOTIDE SEQUENCE [LARGE SCALE GENOMIC DNA]</scope>
    <source>
        <strain evidence="5 6">DSM 26656</strain>
    </source>
</reference>
<dbReference type="Gene3D" id="3.90.105.10">
    <property type="entry name" value="Molybdopterin biosynthesis moea protein, domain 2"/>
    <property type="match status" value="1"/>
</dbReference>
<dbReference type="GO" id="GO:0008483">
    <property type="term" value="F:transaminase activity"/>
    <property type="evidence" value="ECO:0007669"/>
    <property type="project" value="UniProtKB-KW"/>
</dbReference>
<dbReference type="Proteomes" id="UP000236743">
    <property type="component" value="Unassembled WGS sequence"/>
</dbReference>
<evidence type="ECO:0000313" key="6">
    <source>
        <dbReference type="Proteomes" id="UP000236743"/>
    </source>
</evidence>
<sequence>MASAVQESRSIDHFFSAPSGRTDRWRDLHAVARSWSRGETARSMVEATLQELGAIEEFHAFPGQELLAALRERLQSDDASGFLALAKRISVAIITGNYKHDSKEWQAVDLSMADPVDMLPSSLGESSTYRPYFEMLAVTPAPMARWPHMAAEFRRLRRPEDAFVYETVLVGSLEDAVCAAVLNPNIAAVVIYEGFALKSRHDAPVLRSVIAAQQPYLDKADEADLALRLAAGLKAIRPELDIYLLSDRRVEKLAGDPRAAMIRRVMYQIEEPLELHLSVLEGIEARYDTPFFDNLKRYAQRPVATFHALPIARGKSVFRSPWIRDMGQFYGINLFLAESSATTGGLDSLLEPTGNIKRAQEMAARAFGADQVFFVTNGTSTSNKMVLQALIGPGDIVILDRNCHKSHHYGLMLCGAQPFYVDAFPMTEFSMYGAVPLRTIKKALLDLEAEGRLDRVKMVDLTNCTFDGHIYNTRRVMEECLAIKPDLIFLWDEAWFGFARWSPFLRPRTAMGAAADIEAWAQDPDAAVQHKKQREGLGANPSIETLLDTRLVPDPAALRLRVYQTNSTHKSMSAIRQGSMVLVRDVDFHRVEAQFHEAIFTHASTSPNQQLIASLDVARRQMELEGYGLVMNAIEVALDIRHEIAVHPVISKYFRVVGADGMVPREYRTSGFVDFLAPDTHWDDQLRSMREDEFCLDPTRMTLVCGTAGFDGTSFKGLLAAQYNIQVNKTSRNSVLLQSNINNTRSDVALLIGVLLKISNEIEARLRQGGEDERKAFAARVHSLMKDVPDLPNFSRFHDAFRTDAGKTTPEGDIRTAFFSAYKEEKCEYLRIDSPECDRRIDKGPALISANFVIPYPPGFPILVPGQVVTHETITFMRKLDVKEIHGYEKAKGLKLLKPDVLASKKK</sequence>
<keyword evidence="3" id="KW-0808">Transferase</keyword>
<comment type="cofactor">
    <cofactor evidence="1">
        <name>pyridoxal 5'-phosphate</name>
        <dbReference type="ChEBI" id="CHEBI:597326"/>
    </cofactor>
</comment>
<dbReference type="Gene3D" id="3.40.640.10">
    <property type="entry name" value="Type I PLP-dependent aspartate aminotransferase-like (Major domain)"/>
    <property type="match status" value="1"/>
</dbReference>
<accession>A0A1H6DFI6</accession>
<evidence type="ECO:0000313" key="5">
    <source>
        <dbReference type="EMBL" id="SEG83503.1"/>
    </source>
</evidence>
<dbReference type="PANTHER" id="PTHR42832:SF4">
    <property type="entry name" value="BLR3474 PROTEIN"/>
    <property type="match status" value="1"/>
</dbReference>
<name>A0A1H6DFI6_9HYPH</name>
<evidence type="ECO:0000256" key="2">
    <source>
        <dbReference type="ARBA" id="ARBA00022576"/>
    </source>
</evidence>
<keyword evidence="2" id="KW-0032">Aminotransferase</keyword>
<dbReference type="RefSeq" id="WP_103875806.1">
    <property type="nucleotide sequence ID" value="NZ_FNUY01000023.1"/>
</dbReference>
<dbReference type="OrthoDB" id="9761189at2"/>
<keyword evidence="6" id="KW-1185">Reference proteome</keyword>
<dbReference type="InterPro" id="IPR036633">
    <property type="entry name" value="Prn/Lys/Arg_de-COase_C_sf"/>
</dbReference>
<dbReference type="SUPFAM" id="SSF55904">
    <property type="entry name" value="Ornithine decarboxylase C-terminal domain"/>
    <property type="match status" value="1"/>
</dbReference>
<dbReference type="InterPro" id="IPR050881">
    <property type="entry name" value="LL-DAP_aminotransferase"/>
</dbReference>
<evidence type="ECO:0000256" key="3">
    <source>
        <dbReference type="ARBA" id="ARBA00022679"/>
    </source>
</evidence>
<dbReference type="InterPro" id="IPR015421">
    <property type="entry name" value="PyrdxlP-dep_Trfase_major"/>
</dbReference>
<dbReference type="SUPFAM" id="SSF53383">
    <property type="entry name" value="PLP-dependent transferases"/>
    <property type="match status" value="1"/>
</dbReference>
<dbReference type="CDD" id="cd00615">
    <property type="entry name" value="Orn_deC_like"/>
    <property type="match status" value="1"/>
</dbReference>
<dbReference type="EMBL" id="FNUY01000023">
    <property type="protein sequence ID" value="SEG83503.1"/>
    <property type="molecule type" value="Genomic_DNA"/>
</dbReference>
<feature type="domain" description="Orn/Lys/Arg decarboxylases family 1 pyridoxal-P attachment site" evidence="4">
    <location>
        <begin position="562"/>
        <end position="739"/>
    </location>
</feature>